<evidence type="ECO:0000256" key="4">
    <source>
        <dbReference type="ARBA" id="ARBA00047684"/>
    </source>
</evidence>
<dbReference type="Proteomes" id="UP001156140">
    <property type="component" value="Unassembled WGS sequence"/>
</dbReference>
<dbReference type="InterPro" id="IPR024060">
    <property type="entry name" value="Ureidoglycolate_lyase_dom_sf"/>
</dbReference>
<protein>
    <submittedName>
        <fullName evidence="5">Ureidoglycolate lyase</fullName>
        <ecNumber evidence="5">4.3.2.3</ecNumber>
    </submittedName>
</protein>
<evidence type="ECO:0000256" key="1">
    <source>
        <dbReference type="ARBA" id="ARBA00011738"/>
    </source>
</evidence>
<dbReference type="AlphaFoldDB" id="A0AA41UB42"/>
<sequence length="154" mass="16548">MKLQPLTPGAAEPFAYTIRAVDGKMTEVPMVTEIGDVPGRHVFTVLAPKPVPADAISITFLERHPHSTQSFLPLRVGRWLVVVAPTLPSGDPDLGNVRAFVAGPEDAICIARNAWHAGLTVLDQPAEFGMQMWRSDAGDDGVVFTLDQPLALAL</sequence>
<dbReference type="InterPro" id="IPR047233">
    <property type="entry name" value="UAH_cupin"/>
</dbReference>
<keyword evidence="2" id="KW-0659">Purine metabolism</keyword>
<dbReference type="GO" id="GO:0004848">
    <property type="term" value="F:ureidoglycolate hydrolase activity"/>
    <property type="evidence" value="ECO:0007669"/>
    <property type="project" value="InterPro"/>
</dbReference>
<proteinExistence type="predicted"/>
<dbReference type="GO" id="GO:0006144">
    <property type="term" value="P:purine nucleobase metabolic process"/>
    <property type="evidence" value="ECO:0007669"/>
    <property type="project" value="UniProtKB-KW"/>
</dbReference>
<dbReference type="PANTHER" id="PTHR21221:SF1">
    <property type="entry name" value="UREIDOGLYCOLATE LYASE"/>
    <property type="match status" value="1"/>
</dbReference>
<accession>A0AA41UB42</accession>
<dbReference type="InterPro" id="IPR011051">
    <property type="entry name" value="RmlC_Cupin_sf"/>
</dbReference>
<dbReference type="InterPro" id="IPR007247">
    <property type="entry name" value="Ureidogly_lyase"/>
</dbReference>
<comment type="subunit">
    <text evidence="1">Homodimer.</text>
</comment>
<reference evidence="5" key="1">
    <citation type="submission" date="2022-03" db="EMBL/GenBank/DDBJ databases">
        <title>The complete genome sequence of a Methyloterrigena soli.</title>
        <authorList>
            <person name="Zi Z."/>
        </authorList>
    </citation>
    <scope>NUCLEOTIDE SEQUENCE</scope>
    <source>
        <strain evidence="5">M48</strain>
    </source>
</reference>
<keyword evidence="3 5" id="KW-0456">Lyase</keyword>
<dbReference type="EC" id="4.3.2.3" evidence="5"/>
<dbReference type="PANTHER" id="PTHR21221">
    <property type="entry name" value="UREIDOGLYCOLATE HYDROLASE"/>
    <property type="match status" value="1"/>
</dbReference>
<dbReference type="RefSeq" id="WP_281735487.1">
    <property type="nucleotide sequence ID" value="NZ_JAKETQ010000001.1"/>
</dbReference>
<evidence type="ECO:0000313" key="6">
    <source>
        <dbReference type="Proteomes" id="UP001156140"/>
    </source>
</evidence>
<gene>
    <name evidence="5" type="ORF">ML536_07675</name>
</gene>
<keyword evidence="6" id="KW-1185">Reference proteome</keyword>
<evidence type="ECO:0000256" key="2">
    <source>
        <dbReference type="ARBA" id="ARBA00022631"/>
    </source>
</evidence>
<organism evidence="5 6">
    <name type="scientific">Paradevosia shaoguanensis</name>
    <dbReference type="NCBI Taxonomy" id="1335043"/>
    <lineage>
        <taxon>Bacteria</taxon>
        <taxon>Pseudomonadati</taxon>
        <taxon>Pseudomonadota</taxon>
        <taxon>Alphaproteobacteria</taxon>
        <taxon>Hyphomicrobiales</taxon>
        <taxon>Devosiaceae</taxon>
        <taxon>Paradevosia</taxon>
    </lineage>
</organism>
<comment type="catalytic activity">
    <reaction evidence="4">
        <text>(S)-ureidoglycolate = urea + glyoxylate</text>
        <dbReference type="Rhea" id="RHEA:11304"/>
        <dbReference type="ChEBI" id="CHEBI:16199"/>
        <dbReference type="ChEBI" id="CHEBI:36655"/>
        <dbReference type="ChEBI" id="CHEBI:57296"/>
        <dbReference type="EC" id="4.3.2.3"/>
    </reaction>
</comment>
<dbReference type="GO" id="GO:0000256">
    <property type="term" value="P:allantoin catabolic process"/>
    <property type="evidence" value="ECO:0007669"/>
    <property type="project" value="InterPro"/>
</dbReference>
<dbReference type="EMBL" id="JALAZD010000001">
    <property type="protein sequence ID" value="MCI0126702.1"/>
    <property type="molecule type" value="Genomic_DNA"/>
</dbReference>
<dbReference type="CDD" id="cd20298">
    <property type="entry name" value="cupin_UAH"/>
    <property type="match status" value="1"/>
</dbReference>
<evidence type="ECO:0000313" key="5">
    <source>
        <dbReference type="EMBL" id="MCI0126702.1"/>
    </source>
</evidence>
<dbReference type="GO" id="GO:0050385">
    <property type="term" value="F:ureidoglycolate lyase activity"/>
    <property type="evidence" value="ECO:0007669"/>
    <property type="project" value="UniProtKB-EC"/>
</dbReference>
<dbReference type="Gene3D" id="2.60.120.480">
    <property type="entry name" value="Ureidoglycolate hydrolase"/>
    <property type="match status" value="1"/>
</dbReference>
<dbReference type="SUPFAM" id="SSF51182">
    <property type="entry name" value="RmlC-like cupins"/>
    <property type="match status" value="1"/>
</dbReference>
<comment type="caution">
    <text evidence="5">The sequence shown here is derived from an EMBL/GenBank/DDBJ whole genome shotgun (WGS) entry which is preliminary data.</text>
</comment>
<evidence type="ECO:0000256" key="3">
    <source>
        <dbReference type="ARBA" id="ARBA00023239"/>
    </source>
</evidence>
<dbReference type="Pfam" id="PF04115">
    <property type="entry name" value="Ureidogly_lyase"/>
    <property type="match status" value="1"/>
</dbReference>
<name>A0AA41UB42_9HYPH</name>